<proteinExistence type="predicted"/>
<accession>A0A1X6ZP63</accession>
<dbReference type="SUPFAM" id="SSF75169">
    <property type="entry name" value="DsrEFH-like"/>
    <property type="match status" value="1"/>
</dbReference>
<dbReference type="Proteomes" id="UP000240624">
    <property type="component" value="Unassembled WGS sequence"/>
</dbReference>
<gene>
    <name evidence="1" type="ORF">CLV79_107120</name>
    <name evidence="2" type="ORF">LOS8367_02620</name>
</gene>
<organism evidence="2 3">
    <name type="scientific">Limimaricola soesokkakensis</name>
    <dbReference type="NCBI Taxonomy" id="1343159"/>
    <lineage>
        <taxon>Bacteria</taxon>
        <taxon>Pseudomonadati</taxon>
        <taxon>Pseudomonadota</taxon>
        <taxon>Alphaproteobacteria</taxon>
        <taxon>Rhodobacterales</taxon>
        <taxon>Paracoccaceae</taxon>
        <taxon>Limimaricola</taxon>
    </lineage>
</organism>
<sequence length="97" mass="10060">MAVQLLIHAPTAAALARARSNARNLLRADPTAEVEIVVNAGAVATAIETGEVEPPLLLCGNSLAAQGLVAPETARVVSAAVLHIATRQHEGWAYMRA</sequence>
<evidence type="ECO:0000313" key="3">
    <source>
        <dbReference type="Proteomes" id="UP000193495"/>
    </source>
</evidence>
<reference evidence="1 4" key="2">
    <citation type="submission" date="2018-03" db="EMBL/GenBank/DDBJ databases">
        <title>Genomic Encyclopedia of Archaeal and Bacterial Type Strains, Phase II (KMG-II): from individual species to whole genera.</title>
        <authorList>
            <person name="Goeker M."/>
        </authorList>
    </citation>
    <scope>NUCLEOTIDE SEQUENCE [LARGE SCALE GENOMIC DNA]</scope>
    <source>
        <strain evidence="1 4">DSM 29956</strain>
    </source>
</reference>
<dbReference type="Proteomes" id="UP000193495">
    <property type="component" value="Unassembled WGS sequence"/>
</dbReference>
<name>A0A1X6ZP63_9RHOB</name>
<dbReference type="OrthoDB" id="8665200at2"/>
<reference evidence="2 3" key="1">
    <citation type="submission" date="2017-03" db="EMBL/GenBank/DDBJ databases">
        <authorList>
            <person name="Afonso C.L."/>
            <person name="Miller P.J."/>
            <person name="Scott M.A."/>
            <person name="Spackman E."/>
            <person name="Goraichik I."/>
            <person name="Dimitrov K.M."/>
            <person name="Suarez D.L."/>
            <person name="Swayne D.E."/>
        </authorList>
    </citation>
    <scope>NUCLEOTIDE SEQUENCE [LARGE SCALE GENOMIC DNA]</scope>
    <source>
        <strain evidence="2 3">CECT 8367</strain>
    </source>
</reference>
<dbReference type="InterPro" id="IPR027396">
    <property type="entry name" value="DsrEFH-like"/>
</dbReference>
<dbReference type="RefSeq" id="WP_085896944.1">
    <property type="nucleotide sequence ID" value="NZ_FWFY01000008.1"/>
</dbReference>
<dbReference type="EMBL" id="PYGB01000007">
    <property type="protein sequence ID" value="PSK85890.1"/>
    <property type="molecule type" value="Genomic_DNA"/>
</dbReference>
<dbReference type="AlphaFoldDB" id="A0A1X6ZP63"/>
<evidence type="ECO:0000313" key="1">
    <source>
        <dbReference type="EMBL" id="PSK85890.1"/>
    </source>
</evidence>
<evidence type="ECO:0000313" key="2">
    <source>
        <dbReference type="EMBL" id="SLN55450.1"/>
    </source>
</evidence>
<keyword evidence="4" id="KW-1185">Reference proteome</keyword>
<dbReference type="Gene3D" id="3.40.1260.10">
    <property type="entry name" value="DsrEFH-like"/>
    <property type="match status" value="1"/>
</dbReference>
<dbReference type="EMBL" id="FWFY01000008">
    <property type="protein sequence ID" value="SLN55450.1"/>
    <property type="molecule type" value="Genomic_DNA"/>
</dbReference>
<protein>
    <submittedName>
        <fullName evidence="2">DsrE/DsrF-like family protein</fullName>
    </submittedName>
    <submittedName>
        <fullName evidence="1">Intracellular sulfur oxidation DsrE/DsrF family protein</fullName>
    </submittedName>
</protein>
<evidence type="ECO:0000313" key="4">
    <source>
        <dbReference type="Proteomes" id="UP000240624"/>
    </source>
</evidence>